<feature type="compositionally biased region" description="Polar residues" evidence="1">
    <location>
        <begin position="240"/>
        <end position="256"/>
    </location>
</feature>
<comment type="caution">
    <text evidence="3">The sequence shown here is derived from an EMBL/GenBank/DDBJ whole genome shotgun (WGS) entry which is preliminary data.</text>
</comment>
<proteinExistence type="predicted"/>
<feature type="domain" description="Dit-like phage tail protein N-terminal" evidence="2">
    <location>
        <begin position="28"/>
        <end position="211"/>
    </location>
</feature>
<name>A0A4R5DTH6_9BACT</name>
<evidence type="ECO:0000313" key="3">
    <source>
        <dbReference type="EMBL" id="TDE17719.1"/>
    </source>
</evidence>
<keyword evidence="4" id="KW-1185">Reference proteome</keyword>
<dbReference type="EMBL" id="SMFL01000002">
    <property type="protein sequence ID" value="TDE17719.1"/>
    <property type="molecule type" value="Genomic_DNA"/>
</dbReference>
<evidence type="ECO:0000259" key="2">
    <source>
        <dbReference type="Pfam" id="PF21821"/>
    </source>
</evidence>
<evidence type="ECO:0000313" key="4">
    <source>
        <dbReference type="Proteomes" id="UP000294850"/>
    </source>
</evidence>
<accession>A0A4R5DTH6</accession>
<dbReference type="InterPro" id="IPR048494">
    <property type="entry name" value="Dit-like_N"/>
</dbReference>
<gene>
    <name evidence="3" type="ORF">E0F88_07460</name>
</gene>
<reference evidence="3 4" key="1">
    <citation type="submission" date="2019-03" db="EMBL/GenBank/DDBJ databases">
        <title>Dyadobacter AR-3-6 sp. nov., isolated from arctic soil.</title>
        <authorList>
            <person name="Chaudhary D.K."/>
        </authorList>
    </citation>
    <scope>NUCLEOTIDE SEQUENCE [LARGE SCALE GENOMIC DNA]</scope>
    <source>
        <strain evidence="3 4">AR-3-6</strain>
    </source>
</reference>
<evidence type="ECO:0000256" key="1">
    <source>
        <dbReference type="SAM" id="MobiDB-lite"/>
    </source>
</evidence>
<dbReference type="Pfam" id="PF21821">
    <property type="entry name" value="Dit_like"/>
    <property type="match status" value="1"/>
</dbReference>
<sequence>MNISGFVDSFSKYIVRPINAFGLGGFVFDIANDTTVLLTNEITDHYTEDNSTIQDHIAVKPKRVTLSTFVGELVHRTDGNTDTVLQNVTQKLTILSDYLPKLSAGATQLKSVFEGKNKLDTLTGIGVNNIVDLWATVKNLTPPTQRQQQAYMYFKALAEQKIIVSLQTPFEYMANMAIESVTAVQSGDSEWISEFTITLKEIRYAKTKTVAFDRSKYRSKSGALNGTTPVGATSGAVGPQNRNGVQNAPVTNKGNVTGKVMTNNDIKALSNDPIFLEVYPKSPALPPSLPLSNLQ</sequence>
<protein>
    <recommendedName>
        <fullName evidence="2">Dit-like phage tail protein N-terminal domain-containing protein</fullName>
    </recommendedName>
</protein>
<dbReference type="AlphaFoldDB" id="A0A4R5DTH6"/>
<organism evidence="3 4">
    <name type="scientific">Dyadobacter psychrotolerans</name>
    <dbReference type="NCBI Taxonomy" id="2541721"/>
    <lineage>
        <taxon>Bacteria</taxon>
        <taxon>Pseudomonadati</taxon>
        <taxon>Bacteroidota</taxon>
        <taxon>Cytophagia</taxon>
        <taxon>Cytophagales</taxon>
        <taxon>Spirosomataceae</taxon>
        <taxon>Dyadobacter</taxon>
    </lineage>
</organism>
<feature type="region of interest" description="Disordered" evidence="1">
    <location>
        <begin position="223"/>
        <end position="256"/>
    </location>
</feature>
<dbReference type="RefSeq" id="WP_131957585.1">
    <property type="nucleotide sequence ID" value="NZ_SMFL01000002.1"/>
</dbReference>
<dbReference type="Proteomes" id="UP000294850">
    <property type="component" value="Unassembled WGS sequence"/>
</dbReference>